<feature type="region of interest" description="Disordered" evidence="1">
    <location>
        <begin position="1"/>
        <end position="28"/>
    </location>
</feature>
<organism evidence="2 3">
    <name type="scientific">Escherichia coli</name>
    <dbReference type="NCBI Taxonomy" id="562"/>
    <lineage>
        <taxon>Bacteria</taxon>
        <taxon>Pseudomonadati</taxon>
        <taxon>Pseudomonadota</taxon>
        <taxon>Gammaproteobacteria</taxon>
        <taxon>Enterobacterales</taxon>
        <taxon>Enterobacteriaceae</taxon>
        <taxon>Escherichia</taxon>
    </lineage>
</organism>
<accession>A0A377D818</accession>
<protein>
    <submittedName>
        <fullName evidence="2">Uncharacterized protein</fullName>
    </submittedName>
</protein>
<dbReference type="Proteomes" id="UP000254174">
    <property type="component" value="Unassembled WGS sequence"/>
</dbReference>
<proteinExistence type="predicted"/>
<dbReference type="EMBL" id="UGFC01000006">
    <property type="protein sequence ID" value="STM17176.1"/>
    <property type="molecule type" value="Genomic_DNA"/>
</dbReference>
<evidence type="ECO:0000313" key="3">
    <source>
        <dbReference type="Proteomes" id="UP000254174"/>
    </source>
</evidence>
<sequence length="65" mass="7670">MKHNATQRNATQRNQRNATQRNATQRNATQQYACIKILRQVPPCILEVHYEYTNPIPTEKRNSFL</sequence>
<reference evidence="2 3" key="1">
    <citation type="submission" date="2018-06" db="EMBL/GenBank/DDBJ databases">
        <authorList>
            <consortium name="Pathogen Informatics"/>
            <person name="Doyle S."/>
        </authorList>
    </citation>
    <scope>NUCLEOTIDE SEQUENCE [LARGE SCALE GENOMIC DNA]</scope>
    <source>
        <strain evidence="2 3">NCTC7922</strain>
    </source>
</reference>
<dbReference type="AlphaFoldDB" id="A0A377D818"/>
<evidence type="ECO:0000256" key="1">
    <source>
        <dbReference type="SAM" id="MobiDB-lite"/>
    </source>
</evidence>
<evidence type="ECO:0000313" key="2">
    <source>
        <dbReference type="EMBL" id="STM17176.1"/>
    </source>
</evidence>
<gene>
    <name evidence="2" type="ORF">NCTC7922_03619</name>
</gene>
<name>A0A377D818_ECOLX</name>